<accession>A0A7W7ELL5</accession>
<dbReference type="EMBL" id="JACIIG010000009">
    <property type="protein sequence ID" value="MBB4569582.1"/>
    <property type="molecule type" value="Genomic_DNA"/>
</dbReference>
<dbReference type="Pfam" id="PF01850">
    <property type="entry name" value="PIN"/>
    <property type="match status" value="1"/>
</dbReference>
<dbReference type="Proteomes" id="UP000543836">
    <property type="component" value="Unassembled WGS sequence"/>
</dbReference>
<dbReference type="InterPro" id="IPR041705">
    <property type="entry name" value="PIN_Sll0205"/>
</dbReference>
<dbReference type="PANTHER" id="PTHR36173:SF2">
    <property type="entry name" value="RIBONUCLEASE VAPC16"/>
    <property type="match status" value="1"/>
</dbReference>
<dbReference type="Gene3D" id="3.40.50.1010">
    <property type="entry name" value="5'-nuclease"/>
    <property type="match status" value="1"/>
</dbReference>
<dbReference type="PANTHER" id="PTHR36173">
    <property type="entry name" value="RIBONUCLEASE VAPC16-RELATED"/>
    <property type="match status" value="1"/>
</dbReference>
<protein>
    <submittedName>
        <fullName evidence="2">PIN domain nuclease of toxin-antitoxin system</fullName>
    </submittedName>
</protein>
<gene>
    <name evidence="2" type="ORF">GGE60_003706</name>
</gene>
<dbReference type="CDD" id="cd09872">
    <property type="entry name" value="PIN_Sll0205-like"/>
    <property type="match status" value="1"/>
</dbReference>
<dbReference type="InterPro" id="IPR029060">
    <property type="entry name" value="PIN-like_dom_sf"/>
</dbReference>
<dbReference type="OrthoDB" id="9798990at2"/>
<comment type="caution">
    <text evidence="2">The sequence shown here is derived from an EMBL/GenBank/DDBJ whole genome shotgun (WGS) entry which is preliminary data.</text>
</comment>
<dbReference type="RefSeq" id="WP_028753194.1">
    <property type="nucleotide sequence ID" value="NZ_JACIIG010000009.1"/>
</dbReference>
<proteinExistence type="predicted"/>
<evidence type="ECO:0000313" key="3">
    <source>
        <dbReference type="Proteomes" id="UP000543836"/>
    </source>
</evidence>
<keyword evidence="3" id="KW-1185">Reference proteome</keyword>
<evidence type="ECO:0000259" key="1">
    <source>
        <dbReference type="Pfam" id="PF01850"/>
    </source>
</evidence>
<dbReference type="AlphaFoldDB" id="A0A7W7ELL5"/>
<feature type="domain" description="PIN" evidence="1">
    <location>
        <begin position="4"/>
        <end position="122"/>
    </location>
</feature>
<evidence type="ECO:0000313" key="2">
    <source>
        <dbReference type="EMBL" id="MBB4569582.1"/>
    </source>
</evidence>
<dbReference type="InterPro" id="IPR052919">
    <property type="entry name" value="TA_system_RNase"/>
</dbReference>
<dbReference type="InterPro" id="IPR002716">
    <property type="entry name" value="PIN_dom"/>
</dbReference>
<name>A0A7W7ELL5_9HYPH</name>
<sequence>MNFLLDTHALLWWLTADPRLSSVARNAIEDPDASRYISSVTPFEIATKVRIGKLDFAREIAENFDNYVTAGAFKCLDVNTGHALLAGKMPGNHKDPFDRLLAAQCKAESLSLITADPAFAEFGLNLIW</sequence>
<organism evidence="2 3">
    <name type="scientific">Rhizobium leucaenae</name>
    <dbReference type="NCBI Taxonomy" id="29450"/>
    <lineage>
        <taxon>Bacteria</taxon>
        <taxon>Pseudomonadati</taxon>
        <taxon>Pseudomonadota</taxon>
        <taxon>Alphaproteobacteria</taxon>
        <taxon>Hyphomicrobiales</taxon>
        <taxon>Rhizobiaceae</taxon>
        <taxon>Rhizobium/Agrobacterium group</taxon>
        <taxon>Rhizobium</taxon>
    </lineage>
</organism>
<dbReference type="SUPFAM" id="SSF88723">
    <property type="entry name" value="PIN domain-like"/>
    <property type="match status" value="1"/>
</dbReference>
<reference evidence="2 3" key="1">
    <citation type="submission" date="2020-08" db="EMBL/GenBank/DDBJ databases">
        <title>Genomic Encyclopedia of Type Strains, Phase IV (KMG-V): Genome sequencing to study the core and pangenomes of soil and plant-associated prokaryotes.</title>
        <authorList>
            <person name="Whitman W."/>
        </authorList>
    </citation>
    <scope>NUCLEOTIDE SEQUENCE [LARGE SCALE GENOMIC DNA]</scope>
    <source>
        <strain evidence="2 3">SEMIA 492</strain>
    </source>
</reference>